<keyword evidence="1" id="KW-0732">Signal</keyword>
<dbReference type="Pfam" id="PF26061">
    <property type="entry name" value="DUF8021"/>
    <property type="match status" value="1"/>
</dbReference>
<dbReference type="EMBL" id="JAGPXC010000008">
    <property type="protein sequence ID" value="KAH6647743.1"/>
    <property type="molecule type" value="Genomic_DNA"/>
</dbReference>
<evidence type="ECO:0000313" key="4">
    <source>
        <dbReference type="Proteomes" id="UP000758603"/>
    </source>
</evidence>
<evidence type="ECO:0000259" key="2">
    <source>
        <dbReference type="Pfam" id="PF26061"/>
    </source>
</evidence>
<dbReference type="GeneID" id="70133961"/>
<evidence type="ECO:0000313" key="3">
    <source>
        <dbReference type="EMBL" id="KAH6647743.1"/>
    </source>
</evidence>
<proteinExistence type="predicted"/>
<dbReference type="Proteomes" id="UP000758603">
    <property type="component" value="Unassembled WGS sequence"/>
</dbReference>
<reference evidence="3" key="1">
    <citation type="journal article" date="2021" name="Nat. Commun.">
        <title>Genetic determinants of endophytism in the Arabidopsis root mycobiome.</title>
        <authorList>
            <person name="Mesny F."/>
            <person name="Miyauchi S."/>
            <person name="Thiergart T."/>
            <person name="Pickel B."/>
            <person name="Atanasova L."/>
            <person name="Karlsson M."/>
            <person name="Huettel B."/>
            <person name="Barry K.W."/>
            <person name="Haridas S."/>
            <person name="Chen C."/>
            <person name="Bauer D."/>
            <person name="Andreopoulos W."/>
            <person name="Pangilinan J."/>
            <person name="LaButti K."/>
            <person name="Riley R."/>
            <person name="Lipzen A."/>
            <person name="Clum A."/>
            <person name="Drula E."/>
            <person name="Henrissat B."/>
            <person name="Kohler A."/>
            <person name="Grigoriev I.V."/>
            <person name="Martin F.M."/>
            <person name="Hacquard S."/>
        </authorList>
    </citation>
    <scope>NUCLEOTIDE SEQUENCE</scope>
    <source>
        <strain evidence="3">MPI-SDFR-AT-0073</strain>
    </source>
</reference>
<feature type="chain" id="PRO_5040431353" description="DUF8021 domain-containing protein" evidence="1">
    <location>
        <begin position="19"/>
        <end position="295"/>
    </location>
</feature>
<feature type="domain" description="DUF8021" evidence="2">
    <location>
        <begin position="148"/>
        <end position="259"/>
    </location>
</feature>
<sequence>MLVSTLFSSLALAATATAACPREQLQNATAEYVASQSQGRVSFTSLASNVSYTENEQPLAIGSGILTQALKIDHSRSIHDTELCATFTELIVTDPKHPYVIGTRIVFSGRVISTIESIVTDAGDWAFNATGYLHWNSLERWDPIPAEKRDSRAVIQAAGDAYFDRFANVNVTVPWGTPCARLEGGAYTDARLTGNDTCNLGVPTNVHVTNRRYVIDQEYGTVDIFLGFPGLDRSVGQQPMPDSHFFRVEGGKIRYIHTVSSCVNAGCGLNDAELIVLKQERFLPGPPVWYTNKFN</sequence>
<dbReference type="RefSeq" id="XP_045954255.1">
    <property type="nucleotide sequence ID" value="XM_046105070.1"/>
</dbReference>
<gene>
    <name evidence="3" type="ORF">BKA67DRAFT_594666</name>
</gene>
<organism evidence="3 4">
    <name type="scientific">Truncatella angustata</name>
    <dbReference type="NCBI Taxonomy" id="152316"/>
    <lineage>
        <taxon>Eukaryota</taxon>
        <taxon>Fungi</taxon>
        <taxon>Dikarya</taxon>
        <taxon>Ascomycota</taxon>
        <taxon>Pezizomycotina</taxon>
        <taxon>Sordariomycetes</taxon>
        <taxon>Xylariomycetidae</taxon>
        <taxon>Amphisphaeriales</taxon>
        <taxon>Sporocadaceae</taxon>
        <taxon>Truncatella</taxon>
    </lineage>
</organism>
<name>A0A9P8RQR8_9PEZI</name>
<protein>
    <recommendedName>
        <fullName evidence="2">DUF8021 domain-containing protein</fullName>
    </recommendedName>
</protein>
<evidence type="ECO:0000256" key="1">
    <source>
        <dbReference type="SAM" id="SignalP"/>
    </source>
</evidence>
<dbReference type="InterPro" id="IPR058334">
    <property type="entry name" value="DUF8021"/>
</dbReference>
<feature type="signal peptide" evidence="1">
    <location>
        <begin position="1"/>
        <end position="18"/>
    </location>
</feature>
<accession>A0A9P8RQR8</accession>
<dbReference type="OrthoDB" id="3515051at2759"/>
<keyword evidence="4" id="KW-1185">Reference proteome</keyword>
<comment type="caution">
    <text evidence="3">The sequence shown here is derived from an EMBL/GenBank/DDBJ whole genome shotgun (WGS) entry which is preliminary data.</text>
</comment>
<dbReference type="AlphaFoldDB" id="A0A9P8RQR8"/>